<dbReference type="PANTHER" id="PTHR44688">
    <property type="entry name" value="DNA-BINDING TRANSCRIPTIONAL ACTIVATOR DEVR_DOSR"/>
    <property type="match status" value="1"/>
</dbReference>
<dbReference type="InterPro" id="IPR029016">
    <property type="entry name" value="GAF-like_dom_sf"/>
</dbReference>
<dbReference type="EMBL" id="CP003630">
    <property type="protein sequence ID" value="AFZ20557.1"/>
    <property type="molecule type" value="Genomic_DNA"/>
</dbReference>
<dbReference type="PROSITE" id="PS00622">
    <property type="entry name" value="HTH_LUXR_1"/>
    <property type="match status" value="1"/>
</dbReference>
<dbReference type="SUPFAM" id="SSF46894">
    <property type="entry name" value="C-terminal effector domain of the bipartite response regulators"/>
    <property type="match status" value="1"/>
</dbReference>
<accession>K9WM19</accession>
<evidence type="ECO:0000256" key="2">
    <source>
        <dbReference type="ARBA" id="ARBA00023125"/>
    </source>
</evidence>
<evidence type="ECO:0000313" key="5">
    <source>
        <dbReference type="EMBL" id="AFZ20557.1"/>
    </source>
</evidence>
<gene>
    <name evidence="5" type="ORF">Mic7113_4891</name>
</gene>
<dbReference type="SMART" id="SM00065">
    <property type="entry name" value="GAF"/>
    <property type="match status" value="1"/>
</dbReference>
<dbReference type="RefSeq" id="WP_015184692.1">
    <property type="nucleotide sequence ID" value="NC_019738.1"/>
</dbReference>
<name>K9WM19_9CYAN</name>
<dbReference type="PATRIC" id="fig|1173027.3.peg.5422"/>
<organism evidence="5 6">
    <name type="scientific">Allocoleopsis franciscana PCC 7113</name>
    <dbReference type="NCBI Taxonomy" id="1173027"/>
    <lineage>
        <taxon>Bacteria</taxon>
        <taxon>Bacillati</taxon>
        <taxon>Cyanobacteriota</taxon>
        <taxon>Cyanophyceae</taxon>
        <taxon>Coleofasciculales</taxon>
        <taxon>Coleofasciculaceae</taxon>
        <taxon>Allocoleopsis</taxon>
        <taxon>Allocoleopsis franciscana</taxon>
    </lineage>
</organism>
<keyword evidence="6" id="KW-1185">Reference proteome</keyword>
<keyword evidence="1" id="KW-0805">Transcription regulation</keyword>
<dbReference type="GO" id="GO:0003677">
    <property type="term" value="F:DNA binding"/>
    <property type="evidence" value="ECO:0007669"/>
    <property type="project" value="UniProtKB-KW"/>
</dbReference>
<dbReference type="CDD" id="cd06170">
    <property type="entry name" value="LuxR_C_like"/>
    <property type="match status" value="1"/>
</dbReference>
<dbReference type="PANTHER" id="PTHR44688:SF16">
    <property type="entry name" value="DNA-BINDING TRANSCRIPTIONAL ACTIVATOR DEVR_DOSR"/>
    <property type="match status" value="1"/>
</dbReference>
<dbReference type="PRINTS" id="PR00038">
    <property type="entry name" value="HTHLUXR"/>
</dbReference>
<evidence type="ECO:0000259" key="4">
    <source>
        <dbReference type="PROSITE" id="PS50043"/>
    </source>
</evidence>
<dbReference type="Pfam" id="PF01590">
    <property type="entry name" value="GAF"/>
    <property type="match status" value="1"/>
</dbReference>
<dbReference type="KEGG" id="mic:Mic7113_4891"/>
<dbReference type="PROSITE" id="PS50043">
    <property type="entry name" value="HTH_LUXR_2"/>
    <property type="match status" value="1"/>
</dbReference>
<dbReference type="Pfam" id="PF00196">
    <property type="entry name" value="GerE"/>
    <property type="match status" value="1"/>
</dbReference>
<dbReference type="InterPro" id="IPR003018">
    <property type="entry name" value="GAF"/>
</dbReference>
<dbReference type="eggNOG" id="COG2197">
    <property type="taxonomic scope" value="Bacteria"/>
</dbReference>
<dbReference type="AlphaFoldDB" id="K9WM19"/>
<evidence type="ECO:0000256" key="1">
    <source>
        <dbReference type="ARBA" id="ARBA00023015"/>
    </source>
</evidence>
<feature type="domain" description="HTH luxR-type" evidence="4">
    <location>
        <begin position="157"/>
        <end position="222"/>
    </location>
</feature>
<reference evidence="5 6" key="1">
    <citation type="submission" date="2012-06" db="EMBL/GenBank/DDBJ databases">
        <title>Finished chromosome of genome of Microcoleus sp. PCC 7113.</title>
        <authorList>
            <consortium name="US DOE Joint Genome Institute"/>
            <person name="Gugger M."/>
            <person name="Coursin T."/>
            <person name="Rippka R."/>
            <person name="Tandeau De Marsac N."/>
            <person name="Huntemann M."/>
            <person name="Wei C.-L."/>
            <person name="Han J."/>
            <person name="Detter J.C."/>
            <person name="Han C."/>
            <person name="Tapia R."/>
            <person name="Chen A."/>
            <person name="Kyrpides N."/>
            <person name="Mavromatis K."/>
            <person name="Markowitz V."/>
            <person name="Szeto E."/>
            <person name="Ivanova N."/>
            <person name="Pagani I."/>
            <person name="Pati A."/>
            <person name="Goodwin L."/>
            <person name="Nordberg H.P."/>
            <person name="Cantor M.N."/>
            <person name="Hua S.X."/>
            <person name="Woyke T."/>
            <person name="Kerfeld C.A."/>
        </authorList>
    </citation>
    <scope>NUCLEOTIDE SEQUENCE [LARGE SCALE GENOMIC DNA]</scope>
    <source>
        <strain evidence="5 6">PCC 7113</strain>
    </source>
</reference>
<dbReference type="eggNOG" id="COG2203">
    <property type="taxonomic scope" value="Bacteria"/>
</dbReference>
<keyword evidence="3" id="KW-0804">Transcription</keyword>
<dbReference type="InterPro" id="IPR036388">
    <property type="entry name" value="WH-like_DNA-bd_sf"/>
</dbReference>
<dbReference type="Gene3D" id="3.30.450.40">
    <property type="match status" value="1"/>
</dbReference>
<dbReference type="SUPFAM" id="SSF55781">
    <property type="entry name" value="GAF domain-like"/>
    <property type="match status" value="1"/>
</dbReference>
<proteinExistence type="predicted"/>
<evidence type="ECO:0000313" key="6">
    <source>
        <dbReference type="Proteomes" id="UP000010471"/>
    </source>
</evidence>
<dbReference type="Proteomes" id="UP000010471">
    <property type="component" value="Chromosome"/>
</dbReference>
<sequence>MARSLHPLFDAIASARNEQELQLAIMDTVGKHFGVQRSGIYLLNDPSRLTEINVQSIPEACVAHNPVLGYVVERHVPAHEGLVLPPGDWKQLCPRHDHEHVMTGPIVSGGRLVGTVNFTRMSGTPAFDTHDIADLSALCLHLSAKFATLQTQPTRLTSPLASRLTPRELEIAELVAQGLTNVEIGAALWIQPNSVKQALKRMFRKLEVSTRAQLVAQLQSVLASRPVL</sequence>
<dbReference type="InterPro" id="IPR016032">
    <property type="entry name" value="Sig_transdc_resp-reg_C-effctor"/>
</dbReference>
<dbReference type="GO" id="GO:0006355">
    <property type="term" value="P:regulation of DNA-templated transcription"/>
    <property type="evidence" value="ECO:0007669"/>
    <property type="project" value="InterPro"/>
</dbReference>
<dbReference type="HOGENOM" id="CLU_1233983_0_0_3"/>
<dbReference type="STRING" id="1173027.Mic7113_4891"/>
<evidence type="ECO:0000256" key="3">
    <source>
        <dbReference type="ARBA" id="ARBA00023163"/>
    </source>
</evidence>
<dbReference type="SMART" id="SM00421">
    <property type="entry name" value="HTH_LUXR"/>
    <property type="match status" value="1"/>
</dbReference>
<dbReference type="Gene3D" id="1.10.10.10">
    <property type="entry name" value="Winged helix-like DNA-binding domain superfamily/Winged helix DNA-binding domain"/>
    <property type="match status" value="1"/>
</dbReference>
<keyword evidence="2 5" id="KW-0238">DNA-binding</keyword>
<dbReference type="OrthoDB" id="423894at2"/>
<protein>
    <submittedName>
        <fullName evidence="5">Response regulator containing a CheY-like receiver domain and an HTH DNA-binding domain</fullName>
    </submittedName>
</protein>
<dbReference type="InterPro" id="IPR000792">
    <property type="entry name" value="Tscrpt_reg_LuxR_C"/>
</dbReference>